<evidence type="ECO:0000256" key="2">
    <source>
        <dbReference type="SAM" id="MobiDB-lite"/>
    </source>
</evidence>
<comment type="caution">
    <text evidence="3">The sequence shown here is derived from an EMBL/GenBank/DDBJ whole genome shotgun (WGS) entry which is preliminary data.</text>
</comment>
<dbReference type="EMBL" id="JBEFKJ010000003">
    <property type="protein sequence ID" value="KAL2047035.1"/>
    <property type="molecule type" value="Genomic_DNA"/>
</dbReference>
<evidence type="ECO:0000313" key="3">
    <source>
        <dbReference type="EMBL" id="KAL2047035.1"/>
    </source>
</evidence>
<feature type="coiled-coil region" evidence="1">
    <location>
        <begin position="201"/>
        <end position="228"/>
    </location>
</feature>
<proteinExistence type="predicted"/>
<dbReference type="Proteomes" id="UP001590950">
    <property type="component" value="Unassembled WGS sequence"/>
</dbReference>
<keyword evidence="4" id="KW-1185">Reference proteome</keyword>
<accession>A0ABR4ANK7</accession>
<reference evidence="3 4" key="1">
    <citation type="submission" date="2024-09" db="EMBL/GenBank/DDBJ databases">
        <title>Rethinking Asexuality: The Enigmatic Case of Functional Sexual Genes in Lepraria (Stereocaulaceae).</title>
        <authorList>
            <person name="Doellman M."/>
            <person name="Sun Y."/>
            <person name="Barcenas-Pena A."/>
            <person name="Lumbsch H.T."/>
            <person name="Grewe F."/>
        </authorList>
    </citation>
    <scope>NUCLEOTIDE SEQUENCE [LARGE SCALE GENOMIC DNA]</scope>
    <source>
        <strain evidence="3 4">Mercado 3170</strain>
    </source>
</reference>
<name>A0ABR4ANK7_9LECA</name>
<gene>
    <name evidence="3" type="ORF">N7G274_001053</name>
</gene>
<organism evidence="3 4">
    <name type="scientific">Stereocaulon virgatum</name>
    <dbReference type="NCBI Taxonomy" id="373712"/>
    <lineage>
        <taxon>Eukaryota</taxon>
        <taxon>Fungi</taxon>
        <taxon>Dikarya</taxon>
        <taxon>Ascomycota</taxon>
        <taxon>Pezizomycotina</taxon>
        <taxon>Lecanoromycetes</taxon>
        <taxon>OSLEUM clade</taxon>
        <taxon>Lecanoromycetidae</taxon>
        <taxon>Lecanorales</taxon>
        <taxon>Lecanorineae</taxon>
        <taxon>Stereocaulaceae</taxon>
        <taxon>Stereocaulon</taxon>
    </lineage>
</organism>
<feature type="region of interest" description="Disordered" evidence="2">
    <location>
        <begin position="36"/>
        <end position="55"/>
    </location>
</feature>
<keyword evidence="1" id="KW-0175">Coiled coil</keyword>
<sequence>MESKTKEVLLAPIEHPDQQILEDVAEAKAAVNLAVDRHRQNKASRRDSTYPPPIKSVLPKLVMTHTKRERKLAKAKIKAIKAATAAQRARRVTNQSREELKRCREGDISNGMVAAAESKMMEDRVAIRIAEEAFRIAEEQAQRFANRLSTAKARQAAMLQTKDEVQMPHLTKGSESATHSSFPDKESEPVAGAEGFLGVLGAKRELELAQLEEELERKRRKPVEMESEIAESKRNLEMEKVGRGAICES</sequence>
<evidence type="ECO:0000256" key="1">
    <source>
        <dbReference type="SAM" id="Coils"/>
    </source>
</evidence>
<feature type="region of interest" description="Disordered" evidence="2">
    <location>
        <begin position="162"/>
        <end position="194"/>
    </location>
</feature>
<protein>
    <submittedName>
        <fullName evidence="3">Uncharacterized protein</fullName>
    </submittedName>
</protein>
<evidence type="ECO:0000313" key="4">
    <source>
        <dbReference type="Proteomes" id="UP001590950"/>
    </source>
</evidence>